<evidence type="ECO:0000259" key="8">
    <source>
        <dbReference type="Pfam" id="PF25183"/>
    </source>
</evidence>
<evidence type="ECO:0000313" key="9">
    <source>
        <dbReference type="EMBL" id="CDM64763.1"/>
    </source>
</evidence>
<dbReference type="AlphaFoldDB" id="A0A0B6WU50"/>
<feature type="domain" description="TonB-dependent transporter Oar-like beta-barrel" evidence="8">
    <location>
        <begin position="243"/>
        <end position="1091"/>
    </location>
</feature>
<comment type="subcellular location">
    <subcellularLocation>
        <location evidence="1">Cell outer membrane</location>
        <topology evidence="1">Multi-pass membrane protein</topology>
    </subcellularLocation>
</comment>
<dbReference type="Pfam" id="PF13620">
    <property type="entry name" value="CarboxypepD_reg"/>
    <property type="match status" value="1"/>
</dbReference>
<dbReference type="GO" id="GO:0044718">
    <property type="term" value="P:siderophore transmembrane transport"/>
    <property type="evidence" value="ECO:0007669"/>
    <property type="project" value="TreeGrafter"/>
</dbReference>
<dbReference type="PANTHER" id="PTHR30069:SF46">
    <property type="entry name" value="OAR PROTEIN"/>
    <property type="match status" value="1"/>
</dbReference>
<evidence type="ECO:0000256" key="4">
    <source>
        <dbReference type="ARBA" id="ARBA00022692"/>
    </source>
</evidence>
<accession>A0A0B6WU50</accession>
<dbReference type="PANTHER" id="PTHR30069">
    <property type="entry name" value="TONB-DEPENDENT OUTER MEMBRANE RECEPTOR"/>
    <property type="match status" value="1"/>
</dbReference>
<dbReference type="InterPro" id="IPR057601">
    <property type="entry name" value="Oar-like_b-barrel"/>
</dbReference>
<reference evidence="9" key="2">
    <citation type="submission" date="2015-01" db="EMBL/GenBank/DDBJ databases">
        <title>Complete genome sequence of Pyrinomonas methylaliphatogenes type strain K22T.</title>
        <authorList>
            <person name="Lee K.C.Y."/>
            <person name="Power J.F."/>
            <person name="Dunfield P.F."/>
            <person name="Morgan X.C."/>
            <person name="Huttenhower C."/>
            <person name="Stott M.B."/>
        </authorList>
    </citation>
    <scope>NUCLEOTIDE SEQUENCE [LARGE SCALE GENOMIC DNA]</scope>
    <source>
        <strain evidence="9">K22</strain>
    </source>
</reference>
<evidence type="ECO:0000256" key="6">
    <source>
        <dbReference type="ARBA" id="ARBA00023237"/>
    </source>
</evidence>
<dbReference type="GO" id="GO:0009279">
    <property type="term" value="C:cell outer membrane"/>
    <property type="evidence" value="ECO:0007669"/>
    <property type="project" value="UniProtKB-SubCell"/>
</dbReference>
<gene>
    <name evidence="9" type="ORF">PYK22_00758</name>
</gene>
<keyword evidence="3" id="KW-1134">Transmembrane beta strand</keyword>
<dbReference type="InterPro" id="IPR008969">
    <property type="entry name" value="CarboxyPept-like_regulatory"/>
</dbReference>
<dbReference type="Proteomes" id="UP000031518">
    <property type="component" value="Unassembled WGS sequence"/>
</dbReference>
<keyword evidence="2" id="KW-0813">Transport</keyword>
<keyword evidence="4" id="KW-0812">Transmembrane</keyword>
<organism evidence="9 10">
    <name type="scientific">Pyrinomonas methylaliphatogenes</name>
    <dbReference type="NCBI Taxonomy" id="454194"/>
    <lineage>
        <taxon>Bacteria</taxon>
        <taxon>Pseudomonadati</taxon>
        <taxon>Acidobacteriota</taxon>
        <taxon>Blastocatellia</taxon>
        <taxon>Blastocatellales</taxon>
        <taxon>Pyrinomonadaceae</taxon>
        <taxon>Pyrinomonas</taxon>
    </lineage>
</organism>
<feature type="signal peptide" evidence="7">
    <location>
        <begin position="1"/>
        <end position="23"/>
    </location>
</feature>
<dbReference type="SUPFAM" id="SSF56935">
    <property type="entry name" value="Porins"/>
    <property type="match status" value="1"/>
</dbReference>
<name>A0A0B6WU50_9BACT</name>
<keyword evidence="6" id="KW-0998">Cell outer membrane</keyword>
<evidence type="ECO:0000313" key="10">
    <source>
        <dbReference type="Proteomes" id="UP000031518"/>
    </source>
</evidence>
<dbReference type="SUPFAM" id="SSF49464">
    <property type="entry name" value="Carboxypeptidase regulatory domain-like"/>
    <property type="match status" value="1"/>
</dbReference>
<keyword evidence="9" id="KW-0675">Receptor</keyword>
<dbReference type="RefSeq" id="WP_041974644.1">
    <property type="nucleotide sequence ID" value="NZ_CBXV010000003.1"/>
</dbReference>
<evidence type="ECO:0000256" key="5">
    <source>
        <dbReference type="ARBA" id="ARBA00023136"/>
    </source>
</evidence>
<dbReference type="Gene3D" id="2.40.170.20">
    <property type="entry name" value="TonB-dependent receptor, beta-barrel domain"/>
    <property type="match status" value="1"/>
</dbReference>
<dbReference type="STRING" id="454194.PYK22_00758"/>
<feature type="chain" id="PRO_5002110274" evidence="7">
    <location>
        <begin position="24"/>
        <end position="1098"/>
    </location>
</feature>
<protein>
    <submittedName>
        <fullName evidence="9">Outer membrane receptor protein</fullName>
    </submittedName>
</protein>
<sequence length="1098" mass="119191" precursor="true">MSDLGRALRTILWGALLAALAHGQGATGNVSGTVTDANGAAVAGATVTLTSTALAFTRQTSTDASGAFAFQLLPPGDYRIEVAARGFKTVVITPVVVRVTETTALDVRLEPALNPETVTVSAAPPLVQRESSQIGRVIDERPIRQLPLPTRNFQQLLALSPGAYAGVANNTELGRGDAIIVVNGQRTTSNNVRINGIDANSIGTNSTPNIAVPATDSLQEFIVQTSLYDASQGRNAGGNVEAVTRSGGNEFHGNLYYFFRNRALNANDFFLNAAGQPRPVLTRNQFGATLGGPVIRDRFFFFGSYQGTRERNGASLSNSLMFPTIPAALRDDNRTAAGLAAAFGVPAAAISPIALALLQARFADGRYVIPSPTTASGLTPISSISRFREDQINANFDLILSPKHTLSAKNFFATNPTHQANYNFAGLGNGPTQLPGFGGQLDIIQTLISLTDTYVINPNTVNQARFGFSRLRVTSVPDEPFTARQFGINNPLGSIFPGMPTITVTGLFTLGSSPFADQSSRINAFTLHDTISFVAGRHRLRVGGEYRRSQVNFYFNAYSRGQLIFPTFANFLLGQSISIIGSGVFDRALRTNDLYAFVQDDWKVNERLTLNLGLRYDFFGLPYDTRGRLVNFLPDQFRVGPPPNGFVQAENAAAPLPGVPLVTKSLAPNDWNNFAPRVGFAYQMDQRGRLVLRGGYGIYYDRFSTRYANTQLLDYPYLTLATAIFRPLADPFSPVPLPGAFPLTPTVPSPLGAPISGIYVAPDIRTPYVQQYSLNLQWEFARDLLLEIGYVGSKGTKLLQVVTLNQPVYVRASNQFVIPLSPFLSTQKNVAGGIQQVQTSSNSHYDSLQASVTKRLSAGLQFLAAYTFGKSIDYYSGSAVNELAAVPGDQLNWRANRGPSDFDRTHRFVASFVYDLPRAATDSQLARALLNGWQVAGIVVFQSGTPFSVVDAPNNFIVQRANIAPGFAGRIAGSGDVRRRLDAYFNTAAFVISRPNLNPNINTGVPNNPFFDPNAPFGNTGRNFLRGPGQRNVDFSAIKRFPLRERTDLEFRAEFFNLFNWANFANPNSNVAVPQTFGRITATSSGPRVIQFALKLNF</sequence>
<keyword evidence="7" id="KW-0732">Signal</keyword>
<reference evidence="9" key="1">
    <citation type="submission" date="2013-12" db="EMBL/GenBank/DDBJ databases">
        <authorList>
            <person name="Stott M."/>
        </authorList>
    </citation>
    <scope>NUCLEOTIDE SEQUENCE [LARGE SCALE GENOMIC DNA]</scope>
    <source>
        <strain evidence="9">K22</strain>
    </source>
</reference>
<proteinExistence type="predicted"/>
<evidence type="ECO:0000256" key="3">
    <source>
        <dbReference type="ARBA" id="ARBA00022452"/>
    </source>
</evidence>
<evidence type="ECO:0000256" key="2">
    <source>
        <dbReference type="ARBA" id="ARBA00022448"/>
    </source>
</evidence>
<evidence type="ECO:0000256" key="7">
    <source>
        <dbReference type="SAM" id="SignalP"/>
    </source>
</evidence>
<keyword evidence="5" id="KW-0472">Membrane</keyword>
<evidence type="ECO:0000256" key="1">
    <source>
        <dbReference type="ARBA" id="ARBA00004571"/>
    </source>
</evidence>
<dbReference type="GO" id="GO:0015344">
    <property type="term" value="F:siderophore uptake transmembrane transporter activity"/>
    <property type="evidence" value="ECO:0007669"/>
    <property type="project" value="TreeGrafter"/>
</dbReference>
<dbReference type="Pfam" id="PF25183">
    <property type="entry name" value="OMP_b-brl_4"/>
    <property type="match status" value="1"/>
</dbReference>
<dbReference type="Gene3D" id="2.60.40.1120">
    <property type="entry name" value="Carboxypeptidase-like, regulatory domain"/>
    <property type="match status" value="1"/>
</dbReference>
<dbReference type="InterPro" id="IPR036942">
    <property type="entry name" value="Beta-barrel_TonB_sf"/>
</dbReference>
<keyword evidence="10" id="KW-1185">Reference proteome</keyword>
<dbReference type="EMBL" id="CBXV010000003">
    <property type="protein sequence ID" value="CDM64763.1"/>
    <property type="molecule type" value="Genomic_DNA"/>
</dbReference>
<dbReference type="InterPro" id="IPR039426">
    <property type="entry name" value="TonB-dep_rcpt-like"/>
</dbReference>
<dbReference type="OrthoDB" id="97893at2"/>